<evidence type="ECO:0000256" key="1">
    <source>
        <dbReference type="ARBA" id="ARBA00022598"/>
    </source>
</evidence>
<dbReference type="CDD" id="cd02169">
    <property type="entry name" value="Citrate_lyase_ligase"/>
    <property type="match status" value="1"/>
</dbReference>
<keyword evidence="3 8" id="KW-0067">ATP-binding</keyword>
<dbReference type="GO" id="GO:0008771">
    <property type="term" value="F:[citrate (pro-3S)-lyase] ligase activity"/>
    <property type="evidence" value="ECO:0007669"/>
    <property type="project" value="UniProtKB-EC"/>
</dbReference>
<dbReference type="PANTHER" id="PTHR40599">
    <property type="entry name" value="[CITRATE [PRO-3S]-LYASE] LIGASE"/>
    <property type="match status" value="1"/>
</dbReference>
<gene>
    <name evidence="10" type="primary">citC</name>
    <name evidence="10" type="ORF">NM948_11860</name>
</gene>
<dbReference type="InterPro" id="IPR013166">
    <property type="entry name" value="Citrate_lyase_ligase_C"/>
</dbReference>
<evidence type="ECO:0000256" key="7">
    <source>
        <dbReference type="ARBA" id="ARBA00068968"/>
    </source>
</evidence>
<dbReference type="EC" id="6.2.1.22" evidence="6 8"/>
<dbReference type="AlphaFoldDB" id="A0A9X3UVF3"/>
<keyword evidence="2 8" id="KW-0547">Nucleotide-binding</keyword>
<evidence type="ECO:0000256" key="6">
    <source>
        <dbReference type="ARBA" id="ARBA00066591"/>
    </source>
</evidence>
<dbReference type="InterPro" id="IPR016181">
    <property type="entry name" value="Acyl_CoA_acyltransferase"/>
</dbReference>
<dbReference type="NCBIfam" id="TIGR00125">
    <property type="entry name" value="cyt_tran_rel"/>
    <property type="match status" value="1"/>
</dbReference>
<dbReference type="GO" id="GO:0005524">
    <property type="term" value="F:ATP binding"/>
    <property type="evidence" value="ECO:0007669"/>
    <property type="project" value="UniProtKB-UniRule"/>
</dbReference>
<dbReference type="InterPro" id="IPR005216">
    <property type="entry name" value="Citrate_lyase_ligase"/>
</dbReference>
<dbReference type="EMBL" id="JANJHC010000040">
    <property type="protein sequence ID" value="MDA5624219.1"/>
    <property type="molecule type" value="Genomic_DNA"/>
</dbReference>
<dbReference type="Gene3D" id="3.40.630.30">
    <property type="match status" value="1"/>
</dbReference>
<keyword evidence="1 8" id="KW-0436">Ligase</keyword>
<comment type="function">
    <text evidence="5 8">Acetylation of prosthetic group (2-(5''-phosphoribosyl)-3'-dephosphocoenzyme-A) of the gamma subunit of citrate lyase.</text>
</comment>
<sequence>MQFAYIDVKKSSNLKKIIHFLSLCDLNFDTQIEQFVVAYNDNDEIIAGGGISGNIIKCVAINEECRGEGVALQLATELVNLAYELGRTHLFIYTKPEYEILFKSCGFYTVATAYPNVVLLENSATRLRKYCNKLAQKYIQGEKIGAIVMNANPFTLGHDYLIQQALLACDHLHLFVVSENASLFSYSERFELVKQGIAQQKNITLHTGSDYIISRATFPNYFLKDKGLTDNLYVELDLKLFRHYIAPSLGITHRFVGSEPICAVTHQYNQKMHYWLEQADLSAPPIQVIELERQYYAGEPISASQVRQLLKEGNWKLLSHLLPASTYRYLEKTYGGKSLDFPVWINGEYTDLLNHKGKRNENN</sequence>
<evidence type="ECO:0000256" key="8">
    <source>
        <dbReference type="PIRNR" id="PIRNR005751"/>
    </source>
</evidence>
<evidence type="ECO:0000256" key="3">
    <source>
        <dbReference type="ARBA" id="ARBA00022840"/>
    </source>
</evidence>
<dbReference type="PANTHER" id="PTHR40599:SF2">
    <property type="entry name" value="[CITRATE [PRO-3S]-LYASE] LIGASE"/>
    <property type="match status" value="1"/>
</dbReference>
<protein>
    <recommendedName>
        <fullName evidence="7 8">[Citrate [pro-3S]-lyase] ligase</fullName>
        <ecNumber evidence="6 8">6.2.1.22</ecNumber>
    </recommendedName>
</protein>
<dbReference type="RefSeq" id="WP_151249198.1">
    <property type="nucleotide sequence ID" value="NZ_CP033598.1"/>
</dbReference>
<dbReference type="Gene3D" id="3.40.50.620">
    <property type="entry name" value="HUPs"/>
    <property type="match status" value="1"/>
</dbReference>
<comment type="caution">
    <text evidence="10">The sequence shown here is derived from an EMBL/GenBank/DDBJ whole genome shotgun (WGS) entry which is preliminary data.</text>
</comment>
<dbReference type="InterPro" id="IPR000182">
    <property type="entry name" value="GNAT_dom"/>
</dbReference>
<dbReference type="FunFam" id="3.40.50.620:FF:000071">
    <property type="entry name" value="[Citrate [pro-3S]-lyase] ligase"/>
    <property type="match status" value="1"/>
</dbReference>
<dbReference type="SUPFAM" id="SSF55729">
    <property type="entry name" value="Acyl-CoA N-acyltransferases (Nat)"/>
    <property type="match status" value="1"/>
</dbReference>
<evidence type="ECO:0000256" key="4">
    <source>
        <dbReference type="ARBA" id="ARBA00051405"/>
    </source>
</evidence>
<evidence type="ECO:0000256" key="2">
    <source>
        <dbReference type="ARBA" id="ARBA00022741"/>
    </source>
</evidence>
<evidence type="ECO:0000259" key="9">
    <source>
        <dbReference type="PROSITE" id="PS51186"/>
    </source>
</evidence>
<dbReference type="PIRSF" id="PIRSF005751">
    <property type="entry name" value="Acet_citr_lig"/>
    <property type="match status" value="1"/>
</dbReference>
<evidence type="ECO:0000256" key="5">
    <source>
        <dbReference type="ARBA" id="ARBA00058086"/>
    </source>
</evidence>
<dbReference type="GO" id="GO:0016747">
    <property type="term" value="F:acyltransferase activity, transferring groups other than amino-acyl groups"/>
    <property type="evidence" value="ECO:0007669"/>
    <property type="project" value="InterPro"/>
</dbReference>
<dbReference type="InterPro" id="IPR014729">
    <property type="entry name" value="Rossmann-like_a/b/a_fold"/>
</dbReference>
<comment type="catalytic activity">
    <reaction evidence="4 8">
        <text>holo-[citrate lyase ACP] + acetate + ATP = acetyl-[citrate lyase ACP] + AMP + diphosphate</text>
        <dbReference type="Rhea" id="RHEA:23788"/>
        <dbReference type="Rhea" id="RHEA-COMP:10158"/>
        <dbReference type="Rhea" id="RHEA-COMP:13710"/>
        <dbReference type="ChEBI" id="CHEBI:30089"/>
        <dbReference type="ChEBI" id="CHEBI:30616"/>
        <dbReference type="ChEBI" id="CHEBI:33019"/>
        <dbReference type="ChEBI" id="CHEBI:82683"/>
        <dbReference type="ChEBI" id="CHEBI:137976"/>
        <dbReference type="ChEBI" id="CHEBI:456215"/>
        <dbReference type="EC" id="6.2.1.22"/>
    </reaction>
</comment>
<reference evidence="10" key="1">
    <citation type="submission" date="2022-07" db="EMBL/GenBank/DDBJ databases">
        <title>Genome-based characterization of novel serogroup A variants of Pasteurella multocida.</title>
        <authorList>
            <person name="Prajapati A."/>
            <person name="Yogisharadhya R."/>
            <person name="Mohanty N."/>
            <person name="Chanda M."/>
            <person name="Mendem S.K."/>
            <person name="Siddaramappa S."/>
            <person name="Shivachandra S.B."/>
        </authorList>
    </citation>
    <scope>NUCLEOTIDE SEQUENCE</scope>
    <source>
        <strain evidence="10">NIVEDIPm19</strain>
    </source>
</reference>
<dbReference type="Proteomes" id="UP001145481">
    <property type="component" value="Unassembled WGS sequence"/>
</dbReference>
<evidence type="ECO:0000313" key="11">
    <source>
        <dbReference type="Proteomes" id="UP001145481"/>
    </source>
</evidence>
<dbReference type="PROSITE" id="PS51186">
    <property type="entry name" value="GNAT"/>
    <property type="match status" value="1"/>
</dbReference>
<organism evidence="10 11">
    <name type="scientific">Pasteurella multocida</name>
    <dbReference type="NCBI Taxonomy" id="747"/>
    <lineage>
        <taxon>Bacteria</taxon>
        <taxon>Pseudomonadati</taxon>
        <taxon>Pseudomonadota</taxon>
        <taxon>Gammaproteobacteria</taxon>
        <taxon>Pasteurellales</taxon>
        <taxon>Pasteurellaceae</taxon>
        <taxon>Pasteurella</taxon>
    </lineage>
</organism>
<dbReference type="NCBIfam" id="TIGR00124">
    <property type="entry name" value="cit_ly_ligase"/>
    <property type="match status" value="1"/>
</dbReference>
<evidence type="ECO:0000313" key="10">
    <source>
        <dbReference type="EMBL" id="MDA5624219.1"/>
    </source>
</evidence>
<proteinExistence type="predicted"/>
<dbReference type="SMART" id="SM00764">
    <property type="entry name" value="Citrate_ly_lig"/>
    <property type="match status" value="1"/>
</dbReference>
<dbReference type="Pfam" id="PF08218">
    <property type="entry name" value="Citrate_ly_lig"/>
    <property type="match status" value="1"/>
</dbReference>
<dbReference type="SUPFAM" id="SSF52374">
    <property type="entry name" value="Nucleotidylyl transferase"/>
    <property type="match status" value="1"/>
</dbReference>
<accession>A0A9X3UVF3</accession>
<dbReference type="InterPro" id="IPR004821">
    <property type="entry name" value="Cyt_trans-like"/>
</dbReference>
<name>A0A9X3UVF3_PASMD</name>
<feature type="domain" description="N-acetyltransferase" evidence="9">
    <location>
        <begin position="1"/>
        <end position="132"/>
    </location>
</feature>